<accession>A0ABP9RZ30</accession>
<dbReference type="RefSeq" id="WP_345447033.1">
    <property type="nucleotide sequence ID" value="NZ_BAABKK010000001.1"/>
</dbReference>
<sequence length="84" mass="8938">MSELNDHPESAAEMSAIDVDGLEPQRVEPHDAPWPDDPTATGDGAVDSALERLAGISTVPVAEHSGVYAEIHDSLMASLDDEER</sequence>
<protein>
    <submittedName>
        <fullName evidence="2">Uncharacterized protein</fullName>
    </submittedName>
</protein>
<feature type="compositionally biased region" description="Basic and acidic residues" evidence="1">
    <location>
        <begin position="23"/>
        <end position="33"/>
    </location>
</feature>
<evidence type="ECO:0000256" key="1">
    <source>
        <dbReference type="SAM" id="MobiDB-lite"/>
    </source>
</evidence>
<keyword evidence="3" id="KW-1185">Reference proteome</keyword>
<gene>
    <name evidence="2" type="ORF">GCM10023346_01950</name>
</gene>
<dbReference type="Proteomes" id="UP001500200">
    <property type="component" value="Unassembled WGS sequence"/>
</dbReference>
<reference evidence="3" key="1">
    <citation type="journal article" date="2019" name="Int. J. Syst. Evol. Microbiol.">
        <title>The Global Catalogue of Microorganisms (GCM) 10K type strain sequencing project: providing services to taxonomists for standard genome sequencing and annotation.</title>
        <authorList>
            <consortium name="The Broad Institute Genomics Platform"/>
            <consortium name="The Broad Institute Genome Sequencing Center for Infectious Disease"/>
            <person name="Wu L."/>
            <person name="Ma J."/>
        </authorList>
    </citation>
    <scope>NUCLEOTIDE SEQUENCE [LARGE SCALE GENOMIC DNA]</scope>
    <source>
        <strain evidence="3">JCM 18514</strain>
    </source>
</reference>
<evidence type="ECO:0000313" key="2">
    <source>
        <dbReference type="EMBL" id="GAA5188842.1"/>
    </source>
</evidence>
<organism evidence="2 3">
    <name type="scientific">Arthrobacter gyeryongensis</name>
    <dbReference type="NCBI Taxonomy" id="1650592"/>
    <lineage>
        <taxon>Bacteria</taxon>
        <taxon>Bacillati</taxon>
        <taxon>Actinomycetota</taxon>
        <taxon>Actinomycetes</taxon>
        <taxon>Micrococcales</taxon>
        <taxon>Micrococcaceae</taxon>
        <taxon>Arthrobacter</taxon>
    </lineage>
</organism>
<dbReference type="EMBL" id="BAABKK010000001">
    <property type="protein sequence ID" value="GAA5188842.1"/>
    <property type="molecule type" value="Genomic_DNA"/>
</dbReference>
<proteinExistence type="predicted"/>
<evidence type="ECO:0000313" key="3">
    <source>
        <dbReference type="Proteomes" id="UP001500200"/>
    </source>
</evidence>
<comment type="caution">
    <text evidence="2">The sequence shown here is derived from an EMBL/GenBank/DDBJ whole genome shotgun (WGS) entry which is preliminary data.</text>
</comment>
<feature type="compositionally biased region" description="Basic and acidic residues" evidence="1">
    <location>
        <begin position="1"/>
        <end position="10"/>
    </location>
</feature>
<name>A0ABP9RZ30_9MICC</name>
<feature type="region of interest" description="Disordered" evidence="1">
    <location>
        <begin position="1"/>
        <end position="45"/>
    </location>
</feature>